<dbReference type="AlphaFoldDB" id="A0A0F4Z927"/>
<evidence type="ECO:0000256" key="3">
    <source>
        <dbReference type="ARBA" id="ARBA00022763"/>
    </source>
</evidence>
<dbReference type="PANTHER" id="PTHR28680">
    <property type="entry name" value="CENTROMERE PROTEIN X"/>
    <property type="match status" value="1"/>
</dbReference>
<dbReference type="EMBL" id="LAEV01002231">
    <property type="protein sequence ID" value="KKA26348.1"/>
    <property type="molecule type" value="Genomic_DNA"/>
</dbReference>
<keyword evidence="6" id="KW-0539">Nucleus</keyword>
<dbReference type="CDD" id="cd22921">
    <property type="entry name" value="HFD_CENP-X"/>
    <property type="match status" value="1"/>
</dbReference>
<accession>A0A0F4Z927</accession>
<comment type="similarity">
    <text evidence="2">Belongs to the CENP-X/MHF2 family.</text>
</comment>
<dbReference type="OrthoDB" id="2500381at2759"/>
<dbReference type="GO" id="GO:0031297">
    <property type="term" value="P:replication fork processing"/>
    <property type="evidence" value="ECO:0007669"/>
    <property type="project" value="TreeGrafter"/>
</dbReference>
<gene>
    <name evidence="7" type="ORF">TD95_005095</name>
</gene>
<comment type="caution">
    <text evidence="7">The sequence shown here is derived from an EMBL/GenBank/DDBJ whole genome shotgun (WGS) entry which is preliminary data.</text>
</comment>
<proteinExistence type="inferred from homology"/>
<keyword evidence="3" id="KW-0227">DNA damage</keyword>
<dbReference type="GO" id="GO:0006281">
    <property type="term" value="P:DNA repair"/>
    <property type="evidence" value="ECO:0007669"/>
    <property type="project" value="UniProtKB-KW"/>
</dbReference>
<comment type="subcellular location">
    <subcellularLocation>
        <location evidence="1">Nucleus</location>
    </subcellularLocation>
</comment>
<evidence type="ECO:0000256" key="4">
    <source>
        <dbReference type="ARBA" id="ARBA00023125"/>
    </source>
</evidence>
<organism evidence="7 8">
    <name type="scientific">Thielaviopsis punctulata</name>
    <dbReference type="NCBI Taxonomy" id="72032"/>
    <lineage>
        <taxon>Eukaryota</taxon>
        <taxon>Fungi</taxon>
        <taxon>Dikarya</taxon>
        <taxon>Ascomycota</taxon>
        <taxon>Pezizomycotina</taxon>
        <taxon>Sordariomycetes</taxon>
        <taxon>Hypocreomycetidae</taxon>
        <taxon>Microascales</taxon>
        <taxon>Ceratocystidaceae</taxon>
        <taxon>Thielaviopsis</taxon>
    </lineage>
</organism>
<dbReference type="Gene3D" id="6.10.130.30">
    <property type="match status" value="1"/>
</dbReference>
<evidence type="ECO:0000256" key="2">
    <source>
        <dbReference type="ARBA" id="ARBA00009359"/>
    </source>
</evidence>
<evidence type="ECO:0000256" key="6">
    <source>
        <dbReference type="ARBA" id="ARBA00023242"/>
    </source>
</evidence>
<keyword evidence="5" id="KW-0234">DNA repair</keyword>
<evidence type="ECO:0000256" key="5">
    <source>
        <dbReference type="ARBA" id="ARBA00023204"/>
    </source>
</evidence>
<sequence>MNSDNLSSQIDQEAKVPEQLVTRILHAGFEKSNTRMTKEANKAVAKFLDVFIREALMRAAAERDATYLEVEDLERLAPQLLLDF</sequence>
<reference evidence="7 8" key="1">
    <citation type="submission" date="2015-03" db="EMBL/GenBank/DDBJ databases">
        <authorList>
            <person name="Radwan O."/>
            <person name="Al-Naeli F.A."/>
            <person name="Rendon G.A."/>
            <person name="Fields C."/>
        </authorList>
    </citation>
    <scope>NUCLEOTIDE SEQUENCE [LARGE SCALE GENOMIC DNA]</scope>
    <source>
        <strain evidence="7">CR-DP1</strain>
    </source>
</reference>
<protein>
    <recommendedName>
        <fullName evidence="9">Centromere protein X</fullName>
    </recommendedName>
</protein>
<evidence type="ECO:0000313" key="7">
    <source>
        <dbReference type="EMBL" id="KKA26348.1"/>
    </source>
</evidence>
<evidence type="ECO:0000313" key="8">
    <source>
        <dbReference type="Proteomes" id="UP000033483"/>
    </source>
</evidence>
<evidence type="ECO:0008006" key="9">
    <source>
        <dbReference type="Google" id="ProtNLM"/>
    </source>
</evidence>
<dbReference type="Pfam" id="PF09415">
    <property type="entry name" value="CENP-X"/>
    <property type="match status" value="1"/>
</dbReference>
<dbReference type="GO" id="GO:0051382">
    <property type="term" value="P:kinetochore assembly"/>
    <property type="evidence" value="ECO:0007669"/>
    <property type="project" value="InterPro"/>
</dbReference>
<keyword evidence="8" id="KW-1185">Reference proteome</keyword>
<dbReference type="PANTHER" id="PTHR28680:SF1">
    <property type="entry name" value="CENTROMERE PROTEIN X"/>
    <property type="match status" value="1"/>
</dbReference>
<name>A0A0F4Z927_9PEZI</name>
<keyword evidence="4" id="KW-0238">DNA-binding</keyword>
<dbReference type="GO" id="GO:0000712">
    <property type="term" value="P:resolution of meiotic recombination intermediates"/>
    <property type="evidence" value="ECO:0007669"/>
    <property type="project" value="TreeGrafter"/>
</dbReference>
<evidence type="ECO:0000256" key="1">
    <source>
        <dbReference type="ARBA" id="ARBA00004123"/>
    </source>
</evidence>
<dbReference type="InterPro" id="IPR018552">
    <property type="entry name" value="CENP-X"/>
</dbReference>
<dbReference type="GO" id="GO:0071821">
    <property type="term" value="C:FANCM-MHF complex"/>
    <property type="evidence" value="ECO:0007669"/>
    <property type="project" value="TreeGrafter"/>
</dbReference>
<dbReference type="GO" id="GO:0003677">
    <property type="term" value="F:DNA binding"/>
    <property type="evidence" value="ECO:0007669"/>
    <property type="project" value="UniProtKB-KW"/>
</dbReference>
<dbReference type="Proteomes" id="UP000033483">
    <property type="component" value="Unassembled WGS sequence"/>
</dbReference>